<feature type="compositionally biased region" description="Polar residues" evidence="1">
    <location>
        <begin position="90"/>
        <end position="100"/>
    </location>
</feature>
<protein>
    <submittedName>
        <fullName evidence="2">Uncharacterized protein</fullName>
    </submittedName>
</protein>
<dbReference type="Proteomes" id="UP001295423">
    <property type="component" value="Unassembled WGS sequence"/>
</dbReference>
<evidence type="ECO:0000313" key="3">
    <source>
        <dbReference type="Proteomes" id="UP001295423"/>
    </source>
</evidence>
<evidence type="ECO:0000313" key="2">
    <source>
        <dbReference type="EMBL" id="CAJ1947815.1"/>
    </source>
</evidence>
<comment type="caution">
    <text evidence="2">The sequence shown here is derived from an EMBL/GenBank/DDBJ whole genome shotgun (WGS) entry which is preliminary data.</text>
</comment>
<gene>
    <name evidence="2" type="ORF">CYCCA115_LOCUS11322</name>
</gene>
<feature type="region of interest" description="Disordered" evidence="1">
    <location>
        <begin position="230"/>
        <end position="267"/>
    </location>
</feature>
<dbReference type="EMBL" id="CAKOGP040001736">
    <property type="protein sequence ID" value="CAJ1947815.1"/>
    <property type="molecule type" value="Genomic_DNA"/>
</dbReference>
<feature type="compositionally biased region" description="Polar residues" evidence="1">
    <location>
        <begin position="24"/>
        <end position="33"/>
    </location>
</feature>
<name>A0AAD2JGR1_9STRA</name>
<evidence type="ECO:0000256" key="1">
    <source>
        <dbReference type="SAM" id="MobiDB-lite"/>
    </source>
</evidence>
<accession>A0AAD2JGR1</accession>
<keyword evidence="3" id="KW-1185">Reference proteome</keyword>
<feature type="compositionally biased region" description="Low complexity" evidence="1">
    <location>
        <begin position="238"/>
        <end position="249"/>
    </location>
</feature>
<sequence length="709" mass="80632">MMNSPSRLRVLRQYGSHSYDDSDVSLNSNSGRPLNSKIPSKAISPNNDTNARNTSSTTNMVVSSIFYNPTRRRTRHRRSNSNSSIHDKNGSSTTRNNSQRAYYDDGFRSNPAARCLDAPTAHWMNWVEHSIDFFGCDAQNEGFLGKALAELGKDRNASNKGITDDRRDYCQMHEEFFESLLKEQLLLQDYSQELAYSSTGISDLEEATSFDSNNAEDDLLHADDTSIVSNNSTASLNPISTSSITPSTTSEKDKSATPPPKKKERRIPYFHKISPRRKRVAPIEAYNRQYNPELFSSDFQKPSKGEIHLDGLIQKRLPEPISFVHPHAQLQKDKGRGVALGSNICAEGKDATLEKLRDKMKLVIQVRGNERKSSLLKRDAKISQETPSFIETRSMIEMKLGFLSLQYGLLLRWDRKTGKVRFVCLRKMCHESFYKVAQQQTSTIQAIQIQKSELDATPFIVTASQNGIGGANHAIYQRVSGTEVVFVSEPYRIEPPDSFAPSIITLQIQSVTGIHPKQKWSMNVTFAGHSEMAILEYSKDKKRFVPKRPSMVWEVPQQATNQNNATNSNLETIEEYNGDDEEKRNDLDPSLLNLEIRLFEKQKRRSSSSRLSASMTLPLASLIAQPTATNFKSWSLTMPFGNAGKLTLNLQHRSDYTHWLYRELDQRRLEEVSCLQQEQEAWNRQQQEIWEEQPASPDFYDWLCGVCLQ</sequence>
<feature type="region of interest" description="Disordered" evidence="1">
    <location>
        <begin position="18"/>
        <end position="104"/>
    </location>
</feature>
<proteinExistence type="predicted"/>
<reference evidence="2" key="1">
    <citation type="submission" date="2023-08" db="EMBL/GenBank/DDBJ databases">
        <authorList>
            <person name="Audoor S."/>
            <person name="Bilcke G."/>
        </authorList>
    </citation>
    <scope>NUCLEOTIDE SEQUENCE</scope>
</reference>
<dbReference type="AlphaFoldDB" id="A0AAD2JGR1"/>
<feature type="compositionally biased region" description="Low complexity" evidence="1">
    <location>
        <begin position="53"/>
        <end position="64"/>
    </location>
</feature>
<feature type="compositionally biased region" description="Basic residues" evidence="1">
    <location>
        <begin position="70"/>
        <end position="79"/>
    </location>
</feature>
<feature type="compositionally biased region" description="Polar residues" evidence="1">
    <location>
        <begin position="43"/>
        <end position="52"/>
    </location>
</feature>
<organism evidence="2 3">
    <name type="scientific">Cylindrotheca closterium</name>
    <dbReference type="NCBI Taxonomy" id="2856"/>
    <lineage>
        <taxon>Eukaryota</taxon>
        <taxon>Sar</taxon>
        <taxon>Stramenopiles</taxon>
        <taxon>Ochrophyta</taxon>
        <taxon>Bacillariophyta</taxon>
        <taxon>Bacillariophyceae</taxon>
        <taxon>Bacillariophycidae</taxon>
        <taxon>Bacillariales</taxon>
        <taxon>Bacillariaceae</taxon>
        <taxon>Cylindrotheca</taxon>
    </lineage>
</organism>